<dbReference type="Pfam" id="PF03807">
    <property type="entry name" value="F420_oxidored"/>
    <property type="match status" value="1"/>
</dbReference>
<evidence type="ECO:0000256" key="11">
    <source>
        <dbReference type="NCBIfam" id="TIGR00112"/>
    </source>
</evidence>
<dbReference type="PANTHER" id="PTHR11645:SF0">
    <property type="entry name" value="PYRROLINE-5-CARBOXYLATE REDUCTASE 3"/>
    <property type="match status" value="1"/>
</dbReference>
<comment type="catalytic activity">
    <reaction evidence="8 10">
        <text>L-proline + NAD(+) = (S)-1-pyrroline-5-carboxylate + NADH + 2 H(+)</text>
        <dbReference type="Rhea" id="RHEA:14105"/>
        <dbReference type="ChEBI" id="CHEBI:15378"/>
        <dbReference type="ChEBI" id="CHEBI:17388"/>
        <dbReference type="ChEBI" id="CHEBI:57540"/>
        <dbReference type="ChEBI" id="CHEBI:57945"/>
        <dbReference type="ChEBI" id="CHEBI:60039"/>
        <dbReference type="EC" id="1.5.1.2"/>
    </reaction>
</comment>
<dbReference type="FunFam" id="3.40.50.720:FF:000105">
    <property type="entry name" value="Pyrroline-5-carboxylate reductase"/>
    <property type="match status" value="1"/>
</dbReference>
<comment type="subcellular location">
    <subcellularLocation>
        <location evidence="10">Cytoplasm</location>
    </subcellularLocation>
</comment>
<comment type="pathway">
    <text evidence="1 10 13">Amino-acid biosynthesis; L-proline biosynthesis; L-proline from L-glutamate 5-semialdehyde: step 1/1.</text>
</comment>
<dbReference type="Gene3D" id="3.40.50.720">
    <property type="entry name" value="NAD(P)-binding Rossmann-like Domain"/>
    <property type="match status" value="1"/>
</dbReference>
<evidence type="ECO:0000313" key="17">
    <source>
        <dbReference type="Proteomes" id="UP000000420"/>
    </source>
</evidence>
<organism evidence="16 17">
    <name type="scientific">Xanthomonas campestris pv. campestris (strain 8004)</name>
    <dbReference type="NCBI Taxonomy" id="314565"/>
    <lineage>
        <taxon>Bacteria</taxon>
        <taxon>Pseudomonadati</taxon>
        <taxon>Pseudomonadota</taxon>
        <taxon>Gammaproteobacteria</taxon>
        <taxon>Lysobacterales</taxon>
        <taxon>Lysobacteraceae</taxon>
        <taxon>Xanthomonas</taxon>
    </lineage>
</organism>
<dbReference type="InterPro" id="IPR028939">
    <property type="entry name" value="P5C_Rdtase_cat_N"/>
</dbReference>
<keyword evidence="7 10" id="KW-0560">Oxidoreductase</keyword>
<comment type="catalytic activity">
    <reaction evidence="9 10 13">
        <text>L-proline + NADP(+) = (S)-1-pyrroline-5-carboxylate + NADPH + 2 H(+)</text>
        <dbReference type="Rhea" id="RHEA:14109"/>
        <dbReference type="ChEBI" id="CHEBI:15378"/>
        <dbReference type="ChEBI" id="CHEBI:17388"/>
        <dbReference type="ChEBI" id="CHEBI:57783"/>
        <dbReference type="ChEBI" id="CHEBI:58349"/>
        <dbReference type="ChEBI" id="CHEBI:60039"/>
        <dbReference type="EC" id="1.5.1.2"/>
    </reaction>
</comment>
<sequence>MASATRHRPPDTSAVSFLLLDGAAMTQPSSSTAVAAHGDVPVVAFVGGGNMARSLIAGLLRQGAPASAIRVAEPVAELRQALSADFGVQVFDDARSAVEGAALWVLAVKPQVMSTVCTQLADLAQQQHPLLLSIAAGITATQLERWCGGTAAVVRAMPNTPALLGAGVTGLYANARVSAAQRTQATRLLESAGVTVWLDDEAQMDAVTAVSGSGPAYVFLLAEAMEAAARAQGLPAETARTLVLHTLLGAARMLTESGEAPEVLRRRVTSPNGTTQAAIEEFQAGGFEALTATAIAAATERGRSLSAAND</sequence>
<dbReference type="EC" id="1.5.1.2" evidence="10 11"/>
<dbReference type="InterPro" id="IPR053790">
    <property type="entry name" value="P5CR-like_CS"/>
</dbReference>
<reference evidence="16 17" key="1">
    <citation type="journal article" date="2005" name="Genome Res.">
        <title>Comparative and functional genomic analyses of the pathogenicity of phytopathogen Xanthomonas campestris pv. campestris.</title>
        <authorList>
            <person name="Qian W."/>
            <person name="Jia Y."/>
            <person name="Ren S.X."/>
            <person name="He Y.Q."/>
            <person name="Feng J.X."/>
            <person name="Lu L.F."/>
            <person name="Sun Q."/>
            <person name="Ying G."/>
            <person name="Tang D.J."/>
            <person name="Tang H."/>
            <person name="Wu W."/>
            <person name="Hao P."/>
            <person name="Wang L."/>
            <person name="Jiang B.L."/>
            <person name="Zeng S."/>
            <person name="Gu W.Y."/>
            <person name="Lu G."/>
            <person name="Rong L."/>
            <person name="Tian Y."/>
            <person name="Yao Z."/>
            <person name="Fu G."/>
            <person name="Chen B."/>
            <person name="Fang R."/>
            <person name="Qiang B."/>
            <person name="Chen Z."/>
            <person name="Zhao G.P."/>
            <person name="Tang J.L."/>
            <person name="He C."/>
        </authorList>
    </citation>
    <scope>NUCLEOTIDE SEQUENCE [LARGE SCALE GENOMIC DNA]</scope>
    <source>
        <strain evidence="16 17">8004</strain>
    </source>
</reference>
<evidence type="ECO:0000256" key="2">
    <source>
        <dbReference type="ARBA" id="ARBA00005525"/>
    </source>
</evidence>
<dbReference type="EMBL" id="CP000050">
    <property type="protein sequence ID" value="AAY48425.1"/>
    <property type="molecule type" value="Genomic_DNA"/>
</dbReference>
<evidence type="ECO:0000256" key="13">
    <source>
        <dbReference type="RuleBase" id="RU003903"/>
    </source>
</evidence>
<dbReference type="SUPFAM" id="SSF48179">
    <property type="entry name" value="6-phosphogluconate dehydrogenase C-terminal domain-like"/>
    <property type="match status" value="1"/>
</dbReference>
<dbReference type="SUPFAM" id="SSF51735">
    <property type="entry name" value="NAD(P)-binding Rossmann-fold domains"/>
    <property type="match status" value="1"/>
</dbReference>
<name>A0A0H2X5M2_XANC8</name>
<evidence type="ECO:0000313" key="16">
    <source>
        <dbReference type="EMBL" id="AAY48425.1"/>
    </source>
</evidence>
<evidence type="ECO:0000256" key="12">
    <source>
        <dbReference type="PIRSR" id="PIRSR000193-1"/>
    </source>
</evidence>
<dbReference type="PROSITE" id="PS00521">
    <property type="entry name" value="P5CR"/>
    <property type="match status" value="1"/>
</dbReference>
<proteinExistence type="inferred from homology"/>
<dbReference type="InterPro" id="IPR008927">
    <property type="entry name" value="6-PGluconate_DH-like_C_sf"/>
</dbReference>
<dbReference type="InterPro" id="IPR029036">
    <property type="entry name" value="P5CR_dimer"/>
</dbReference>
<evidence type="ECO:0000256" key="10">
    <source>
        <dbReference type="HAMAP-Rule" id="MF_01925"/>
    </source>
</evidence>
<dbReference type="PIRSF" id="PIRSF000193">
    <property type="entry name" value="Pyrrol-5-carb_rd"/>
    <property type="match status" value="1"/>
</dbReference>
<comment type="function">
    <text evidence="10">Catalyzes the reduction of 1-pyrroline-5-carboxylate (PCA) to L-proline.</text>
</comment>
<dbReference type="Proteomes" id="UP000000420">
    <property type="component" value="Chromosome"/>
</dbReference>
<dbReference type="Pfam" id="PF14748">
    <property type="entry name" value="P5CR_dimer"/>
    <property type="match status" value="1"/>
</dbReference>
<keyword evidence="5 10" id="KW-0641">Proline biosynthesis</keyword>
<dbReference type="UniPathway" id="UPA00098">
    <property type="reaction ID" value="UER00361"/>
</dbReference>
<dbReference type="NCBIfam" id="TIGR00112">
    <property type="entry name" value="proC"/>
    <property type="match status" value="1"/>
</dbReference>
<dbReference type="Gene3D" id="1.10.3730.10">
    <property type="entry name" value="ProC C-terminal domain-like"/>
    <property type="match status" value="1"/>
</dbReference>
<evidence type="ECO:0000256" key="7">
    <source>
        <dbReference type="ARBA" id="ARBA00023002"/>
    </source>
</evidence>
<feature type="domain" description="Pyrroline-5-carboxylate reductase dimerisation" evidence="15">
    <location>
        <begin position="201"/>
        <end position="304"/>
    </location>
</feature>
<evidence type="ECO:0000256" key="9">
    <source>
        <dbReference type="ARBA" id="ARBA00052690"/>
    </source>
</evidence>
<dbReference type="KEGG" id="xcb:XC_1356"/>
<dbReference type="HOGENOM" id="CLU_042344_0_1_6"/>
<evidence type="ECO:0000256" key="5">
    <source>
        <dbReference type="ARBA" id="ARBA00022650"/>
    </source>
</evidence>
<feature type="binding site" evidence="12">
    <location>
        <begin position="107"/>
        <end position="110"/>
    </location>
    <ligand>
        <name>NADP(+)</name>
        <dbReference type="ChEBI" id="CHEBI:58349"/>
    </ligand>
</feature>
<gene>
    <name evidence="10" type="primary">proC</name>
    <name evidence="16" type="ordered locus">XC_1356</name>
</gene>
<protein>
    <recommendedName>
        <fullName evidence="10 11">Pyrroline-5-carboxylate reductase</fullName>
        <shortName evidence="10">P5C reductase</shortName>
        <shortName evidence="10">P5CR</shortName>
        <ecNumber evidence="10 11">1.5.1.2</ecNumber>
    </recommendedName>
    <alternativeName>
        <fullName evidence="10">PCA reductase</fullName>
    </alternativeName>
</protein>
<dbReference type="GO" id="GO:0004735">
    <property type="term" value="F:pyrroline-5-carboxylate reductase activity"/>
    <property type="evidence" value="ECO:0007669"/>
    <property type="project" value="UniProtKB-UniRule"/>
</dbReference>
<keyword evidence="4 10" id="KW-0028">Amino-acid biosynthesis</keyword>
<evidence type="ECO:0000256" key="8">
    <source>
        <dbReference type="ARBA" id="ARBA00050547"/>
    </source>
</evidence>
<comment type="similarity">
    <text evidence="2 10 13">Belongs to the pyrroline-5-carboxylate reductase family.</text>
</comment>
<evidence type="ECO:0000259" key="15">
    <source>
        <dbReference type="Pfam" id="PF14748"/>
    </source>
</evidence>
<keyword evidence="3 10" id="KW-0963">Cytoplasm</keyword>
<evidence type="ECO:0000256" key="6">
    <source>
        <dbReference type="ARBA" id="ARBA00022857"/>
    </source>
</evidence>
<dbReference type="FunFam" id="1.10.3730.10:FF:000001">
    <property type="entry name" value="Pyrroline-5-carboxylate reductase"/>
    <property type="match status" value="1"/>
</dbReference>
<evidence type="ECO:0000256" key="1">
    <source>
        <dbReference type="ARBA" id="ARBA00005205"/>
    </source>
</evidence>
<accession>A0A0H2X5M2</accession>
<evidence type="ECO:0000259" key="14">
    <source>
        <dbReference type="Pfam" id="PF03807"/>
    </source>
</evidence>
<dbReference type="InterPro" id="IPR036291">
    <property type="entry name" value="NAD(P)-bd_dom_sf"/>
</dbReference>
<dbReference type="PANTHER" id="PTHR11645">
    <property type="entry name" value="PYRROLINE-5-CARBOXYLATE REDUCTASE"/>
    <property type="match status" value="1"/>
</dbReference>
<feature type="domain" description="Pyrroline-5-carboxylate reductase catalytic N-terminal" evidence="14">
    <location>
        <begin position="43"/>
        <end position="137"/>
    </location>
</feature>
<dbReference type="HAMAP" id="MF_01925">
    <property type="entry name" value="P5C_reductase"/>
    <property type="match status" value="1"/>
</dbReference>
<dbReference type="GO" id="GO:0005737">
    <property type="term" value="C:cytoplasm"/>
    <property type="evidence" value="ECO:0007669"/>
    <property type="project" value="UniProtKB-SubCell"/>
</dbReference>
<dbReference type="AlphaFoldDB" id="A0A0H2X5M2"/>
<dbReference type="GO" id="GO:0055129">
    <property type="term" value="P:L-proline biosynthetic process"/>
    <property type="evidence" value="ECO:0007669"/>
    <property type="project" value="UniProtKB-UniRule"/>
</dbReference>
<evidence type="ECO:0000256" key="4">
    <source>
        <dbReference type="ARBA" id="ARBA00022605"/>
    </source>
</evidence>
<keyword evidence="6 10" id="KW-0521">NADP</keyword>
<evidence type="ECO:0000256" key="3">
    <source>
        <dbReference type="ARBA" id="ARBA00022490"/>
    </source>
</evidence>
<dbReference type="InterPro" id="IPR000304">
    <property type="entry name" value="Pyrroline-COOH_reductase"/>
</dbReference>